<dbReference type="EC" id="2.7.11.1" evidence="3"/>
<evidence type="ECO:0000256" key="4">
    <source>
        <dbReference type="ARBA" id="ARBA00022490"/>
    </source>
</evidence>
<feature type="region of interest" description="Disordered" evidence="12">
    <location>
        <begin position="96"/>
        <end position="127"/>
    </location>
</feature>
<name>A0ABD3UW91_SINWO</name>
<dbReference type="InterPro" id="IPR011009">
    <property type="entry name" value="Kinase-like_dom_sf"/>
</dbReference>
<evidence type="ECO:0000256" key="9">
    <source>
        <dbReference type="ARBA" id="ARBA00022840"/>
    </source>
</evidence>
<evidence type="ECO:0000256" key="3">
    <source>
        <dbReference type="ARBA" id="ARBA00012513"/>
    </source>
</evidence>
<dbReference type="GO" id="GO:0005737">
    <property type="term" value="C:cytoplasm"/>
    <property type="evidence" value="ECO:0007669"/>
    <property type="project" value="UniProtKB-SubCell"/>
</dbReference>
<keyword evidence="16" id="KW-1185">Reference proteome</keyword>
<comment type="catalytic activity">
    <reaction evidence="10">
        <text>L-threonyl-[protein] + ATP = O-phospho-L-threonyl-[protein] + ADP + H(+)</text>
        <dbReference type="Rhea" id="RHEA:46608"/>
        <dbReference type="Rhea" id="RHEA-COMP:11060"/>
        <dbReference type="Rhea" id="RHEA-COMP:11605"/>
        <dbReference type="ChEBI" id="CHEBI:15378"/>
        <dbReference type="ChEBI" id="CHEBI:30013"/>
        <dbReference type="ChEBI" id="CHEBI:30616"/>
        <dbReference type="ChEBI" id="CHEBI:61977"/>
        <dbReference type="ChEBI" id="CHEBI:456216"/>
        <dbReference type="EC" id="2.7.11.1"/>
    </reaction>
</comment>
<keyword evidence="6" id="KW-0808">Transferase</keyword>
<proteinExistence type="inferred from homology"/>
<dbReference type="Proteomes" id="UP001634394">
    <property type="component" value="Unassembled WGS sequence"/>
</dbReference>
<keyword evidence="8" id="KW-0418">Kinase</keyword>
<dbReference type="AlphaFoldDB" id="A0ABD3UW91"/>
<dbReference type="PROSITE" id="PS50011">
    <property type="entry name" value="PROTEIN_KINASE_DOM"/>
    <property type="match status" value="1"/>
</dbReference>
<dbReference type="PROSITE" id="PS50108">
    <property type="entry name" value="CRIB"/>
    <property type="match status" value="1"/>
</dbReference>
<keyword evidence="5" id="KW-0723">Serine/threonine-protein kinase</keyword>
<keyword evidence="7" id="KW-0547">Nucleotide-binding</keyword>
<evidence type="ECO:0000313" key="15">
    <source>
        <dbReference type="EMBL" id="KAL3853286.1"/>
    </source>
</evidence>
<evidence type="ECO:0000256" key="6">
    <source>
        <dbReference type="ARBA" id="ARBA00022679"/>
    </source>
</evidence>
<dbReference type="CDD" id="cd06614">
    <property type="entry name" value="STKc_PAK"/>
    <property type="match status" value="1"/>
</dbReference>
<dbReference type="FunFam" id="1.10.510.10:FF:000011">
    <property type="entry name" value="Non-specific serine/threonine protein kinase"/>
    <property type="match status" value="1"/>
</dbReference>
<dbReference type="InterPro" id="IPR051931">
    <property type="entry name" value="PAK3-like"/>
</dbReference>
<evidence type="ECO:0000259" key="14">
    <source>
        <dbReference type="PROSITE" id="PS50108"/>
    </source>
</evidence>
<feature type="domain" description="Protein kinase" evidence="13">
    <location>
        <begin position="203"/>
        <end position="458"/>
    </location>
</feature>
<organism evidence="15 16">
    <name type="scientific">Sinanodonta woodiana</name>
    <name type="common">Chinese pond mussel</name>
    <name type="synonym">Anodonta woodiana</name>
    <dbReference type="NCBI Taxonomy" id="1069815"/>
    <lineage>
        <taxon>Eukaryota</taxon>
        <taxon>Metazoa</taxon>
        <taxon>Spiralia</taxon>
        <taxon>Lophotrochozoa</taxon>
        <taxon>Mollusca</taxon>
        <taxon>Bivalvia</taxon>
        <taxon>Autobranchia</taxon>
        <taxon>Heteroconchia</taxon>
        <taxon>Palaeoheterodonta</taxon>
        <taxon>Unionida</taxon>
        <taxon>Unionoidea</taxon>
        <taxon>Unionidae</taxon>
        <taxon>Unioninae</taxon>
        <taxon>Sinanodonta</taxon>
    </lineage>
</organism>
<comment type="similarity">
    <text evidence="2">Belongs to the protein kinase superfamily. STE Ser/Thr protein kinase family. STE20 subfamily.</text>
</comment>
<keyword evidence="4" id="KW-0963">Cytoplasm</keyword>
<dbReference type="Pfam" id="PF00069">
    <property type="entry name" value="Pkinase"/>
    <property type="match status" value="1"/>
</dbReference>
<dbReference type="EMBL" id="JBJQND010000015">
    <property type="protein sequence ID" value="KAL3853286.1"/>
    <property type="molecule type" value="Genomic_DNA"/>
</dbReference>
<dbReference type="Gene3D" id="1.10.510.10">
    <property type="entry name" value="Transferase(Phosphotransferase) domain 1"/>
    <property type="match status" value="1"/>
</dbReference>
<evidence type="ECO:0000256" key="8">
    <source>
        <dbReference type="ARBA" id="ARBA00022777"/>
    </source>
</evidence>
<dbReference type="Gene3D" id="3.30.200.20">
    <property type="entry name" value="Phosphorylase Kinase, domain 1"/>
    <property type="match status" value="1"/>
</dbReference>
<evidence type="ECO:0000256" key="7">
    <source>
        <dbReference type="ARBA" id="ARBA00022741"/>
    </source>
</evidence>
<evidence type="ECO:0000256" key="12">
    <source>
        <dbReference type="SAM" id="MobiDB-lite"/>
    </source>
</evidence>
<accession>A0ABD3UW91</accession>
<comment type="subcellular location">
    <subcellularLocation>
        <location evidence="1">Cytoplasm</location>
    </subcellularLocation>
</comment>
<dbReference type="InterPro" id="IPR000095">
    <property type="entry name" value="CRIB_dom"/>
</dbReference>
<dbReference type="InterPro" id="IPR000719">
    <property type="entry name" value="Prot_kinase_dom"/>
</dbReference>
<gene>
    <name evidence="15" type="ORF">ACJMK2_016839</name>
</gene>
<reference evidence="15 16" key="1">
    <citation type="submission" date="2024-11" db="EMBL/GenBank/DDBJ databases">
        <title>Chromosome-level genome assembly of the freshwater bivalve Anodonta woodiana.</title>
        <authorList>
            <person name="Chen X."/>
        </authorList>
    </citation>
    <scope>NUCLEOTIDE SEQUENCE [LARGE SCALE GENOMIC DNA]</scope>
    <source>
        <strain evidence="15">MN2024</strain>
        <tissue evidence="15">Gills</tissue>
    </source>
</reference>
<dbReference type="Pfam" id="PF00786">
    <property type="entry name" value="PBD"/>
    <property type="match status" value="1"/>
</dbReference>
<evidence type="ECO:0000256" key="10">
    <source>
        <dbReference type="ARBA" id="ARBA00047899"/>
    </source>
</evidence>
<dbReference type="GO" id="GO:0005524">
    <property type="term" value="F:ATP binding"/>
    <property type="evidence" value="ECO:0007669"/>
    <property type="project" value="UniProtKB-KW"/>
</dbReference>
<feature type="region of interest" description="Disordered" evidence="12">
    <location>
        <begin position="161"/>
        <end position="182"/>
    </location>
</feature>
<evidence type="ECO:0000313" key="16">
    <source>
        <dbReference type="Proteomes" id="UP001634394"/>
    </source>
</evidence>
<comment type="catalytic activity">
    <reaction evidence="11">
        <text>L-seryl-[protein] + ATP = O-phospho-L-seryl-[protein] + ADP + H(+)</text>
        <dbReference type="Rhea" id="RHEA:17989"/>
        <dbReference type="Rhea" id="RHEA-COMP:9863"/>
        <dbReference type="Rhea" id="RHEA-COMP:11604"/>
        <dbReference type="ChEBI" id="CHEBI:15378"/>
        <dbReference type="ChEBI" id="CHEBI:29999"/>
        <dbReference type="ChEBI" id="CHEBI:30616"/>
        <dbReference type="ChEBI" id="CHEBI:83421"/>
        <dbReference type="ChEBI" id="CHEBI:456216"/>
        <dbReference type="EC" id="2.7.11.1"/>
    </reaction>
</comment>
<dbReference type="SUPFAM" id="SSF56112">
    <property type="entry name" value="Protein kinase-like (PK-like)"/>
    <property type="match status" value="1"/>
</dbReference>
<evidence type="ECO:0000256" key="11">
    <source>
        <dbReference type="ARBA" id="ARBA00048679"/>
    </source>
</evidence>
<sequence length="480" mass="53784">MSFLKKSTNIEKEKSMDISGPFLVKHNFHVGFTATDGDFAGLSPAWMSLLKGSQISNEEQRQNPDAVLNSLRTFTESIKKPNASKYIKIGTDVMESDDDLDDDSMSSGISNTSGYEPELDSERDFGKSSEVPVINWSKSEGIKNETEVDIITNGACKIKVYDDPNPKKTSQRRQKPQKTIMSDADFSERLRQLASPGDAMTKYETLNLIGSGVSGSIVTAKIRGSHNGDIAAIRIIDLTKLPKKDRLITEIEVMKTYRHENIVNFYDCYFLEEKQELWIVTEYLDGGSLTDVVTETVMKEGQIAAVTRECLKALDFLHQRDIIHRDVKSDSVLLGMNGTVKLTDFGFCAQLNNEQSKRQTLVGTPYWMAPEVVSRKKYGKKVDIWSLGIMIVEMLEGEPPYLNETPLKAIYKIATKGKPEIKNFNKLSPELQDVLNKCLEVDVNIRAEALELLKHPFLDKAMPLTTLRPFIIAAKVSAGH</sequence>
<evidence type="ECO:0000256" key="2">
    <source>
        <dbReference type="ARBA" id="ARBA00008874"/>
    </source>
</evidence>
<feature type="domain" description="CRIB" evidence="14">
    <location>
        <begin position="18"/>
        <end position="31"/>
    </location>
</feature>
<dbReference type="InterPro" id="IPR036936">
    <property type="entry name" value="CRIB_dom_sf"/>
</dbReference>
<evidence type="ECO:0000259" key="13">
    <source>
        <dbReference type="PROSITE" id="PS50011"/>
    </source>
</evidence>
<dbReference type="PANTHER" id="PTHR45832:SF22">
    <property type="entry name" value="SERINE_THREONINE-PROTEIN KINASE SAMKA-RELATED"/>
    <property type="match status" value="1"/>
</dbReference>
<dbReference type="PANTHER" id="PTHR45832">
    <property type="entry name" value="SERINE/THREONINE-PROTEIN KINASE SAMKA-RELATED-RELATED"/>
    <property type="match status" value="1"/>
</dbReference>
<evidence type="ECO:0000256" key="5">
    <source>
        <dbReference type="ARBA" id="ARBA00022527"/>
    </source>
</evidence>
<dbReference type="Gene3D" id="3.90.810.10">
    <property type="entry name" value="CRIB domain"/>
    <property type="match status" value="1"/>
</dbReference>
<comment type="caution">
    <text evidence="15">The sequence shown here is derived from an EMBL/GenBank/DDBJ whole genome shotgun (WGS) entry which is preliminary data.</text>
</comment>
<protein>
    <recommendedName>
        <fullName evidence="3">non-specific serine/threonine protein kinase</fullName>
        <ecNumber evidence="3">2.7.11.1</ecNumber>
    </recommendedName>
</protein>
<dbReference type="GO" id="GO:0004674">
    <property type="term" value="F:protein serine/threonine kinase activity"/>
    <property type="evidence" value="ECO:0007669"/>
    <property type="project" value="UniProtKB-KW"/>
</dbReference>
<evidence type="ECO:0000256" key="1">
    <source>
        <dbReference type="ARBA" id="ARBA00004496"/>
    </source>
</evidence>
<keyword evidence="9" id="KW-0067">ATP-binding</keyword>
<dbReference type="SMART" id="SM00285">
    <property type="entry name" value="PBD"/>
    <property type="match status" value="1"/>
</dbReference>